<feature type="domain" description="HTH lysR-type" evidence="5">
    <location>
        <begin position="11"/>
        <end position="61"/>
    </location>
</feature>
<dbReference type="GO" id="GO:0003700">
    <property type="term" value="F:DNA-binding transcription factor activity"/>
    <property type="evidence" value="ECO:0007669"/>
    <property type="project" value="InterPro"/>
</dbReference>
<dbReference type="Gene3D" id="1.10.10.10">
    <property type="entry name" value="Winged helix-like DNA-binding domain superfamily/Winged helix DNA-binding domain"/>
    <property type="match status" value="1"/>
</dbReference>
<protein>
    <submittedName>
        <fullName evidence="6">LysR family transcriptional regulator</fullName>
    </submittedName>
</protein>
<dbReference type="Pfam" id="PF03466">
    <property type="entry name" value="LysR_substrate"/>
    <property type="match status" value="1"/>
</dbReference>
<dbReference type="CDD" id="cd08474">
    <property type="entry name" value="PBP2_CrgA_like_5"/>
    <property type="match status" value="1"/>
</dbReference>
<evidence type="ECO:0000313" key="7">
    <source>
        <dbReference type="Proteomes" id="UP000515811"/>
    </source>
</evidence>
<dbReference type="SUPFAM" id="SSF46785">
    <property type="entry name" value="Winged helix' DNA-binding domain"/>
    <property type="match status" value="1"/>
</dbReference>
<reference evidence="6 7" key="1">
    <citation type="submission" date="2020-08" db="EMBL/GenBank/DDBJ databases">
        <title>Genome sequence of Diaphorobacter ruginosibacter DSM 27467T.</title>
        <authorList>
            <person name="Hyun D.-W."/>
            <person name="Bae J.-W."/>
        </authorList>
    </citation>
    <scope>NUCLEOTIDE SEQUENCE [LARGE SCALE GENOMIC DNA]</scope>
    <source>
        <strain evidence="6 7">DSM 27467</strain>
    </source>
</reference>
<dbReference type="InterPro" id="IPR036390">
    <property type="entry name" value="WH_DNA-bd_sf"/>
</dbReference>
<dbReference type="PRINTS" id="PR00039">
    <property type="entry name" value="HTHLYSR"/>
</dbReference>
<name>A0A7G9RV63_9BURK</name>
<keyword evidence="2" id="KW-0805">Transcription regulation</keyword>
<dbReference type="KEGG" id="drg:H9K76_07170"/>
<dbReference type="GO" id="GO:0006351">
    <property type="term" value="P:DNA-templated transcription"/>
    <property type="evidence" value="ECO:0007669"/>
    <property type="project" value="TreeGrafter"/>
</dbReference>
<dbReference type="InterPro" id="IPR036388">
    <property type="entry name" value="WH-like_DNA-bd_sf"/>
</dbReference>
<comment type="similarity">
    <text evidence="1">Belongs to the LysR transcriptional regulatory family.</text>
</comment>
<evidence type="ECO:0000256" key="3">
    <source>
        <dbReference type="ARBA" id="ARBA00023125"/>
    </source>
</evidence>
<dbReference type="Proteomes" id="UP000515811">
    <property type="component" value="Chromosome"/>
</dbReference>
<keyword evidence="4" id="KW-0804">Transcription</keyword>
<keyword evidence="7" id="KW-1185">Reference proteome</keyword>
<proteinExistence type="inferred from homology"/>
<dbReference type="Pfam" id="PF00126">
    <property type="entry name" value="HTH_1"/>
    <property type="match status" value="1"/>
</dbReference>
<dbReference type="AlphaFoldDB" id="A0A7G9RV63"/>
<gene>
    <name evidence="6" type="ORF">H9K76_07170</name>
</gene>
<evidence type="ECO:0000256" key="1">
    <source>
        <dbReference type="ARBA" id="ARBA00009437"/>
    </source>
</evidence>
<dbReference type="PANTHER" id="PTHR30537:SF1">
    <property type="entry name" value="HTH-TYPE TRANSCRIPTIONAL REGULATOR PGRR"/>
    <property type="match status" value="1"/>
</dbReference>
<sequence>MEREPIPAYSTFVLLAGLGSFTRTGDQLGISASAVSQQIRRLEAQVGTRLFNRTSRQIALTEAGQQLLAEVTPALDMLDLALQRVRAQQQGPSGLLRINTSRLAAGLLIEPRIDEFLARYPDLKLELFTDDTFADIVREGFDAGIRLGPYLANDMVSVPLDDGQPVGVVASPAYLKRMGTPQTPRDLVDHDCIRYRFAGSKRLESWHFQIDGQTTEVDVSGRLIFSDDRYITRAACKGYGLVQRFLRSIPGELERGELVPVLQRYAPPPVTFHLYFAARQHMPPKLRAFIDFLREPLIGAP</sequence>
<evidence type="ECO:0000313" key="6">
    <source>
        <dbReference type="EMBL" id="QNN59488.1"/>
    </source>
</evidence>
<dbReference type="GO" id="GO:0043565">
    <property type="term" value="F:sequence-specific DNA binding"/>
    <property type="evidence" value="ECO:0007669"/>
    <property type="project" value="TreeGrafter"/>
</dbReference>
<accession>A0A7G9RV63</accession>
<keyword evidence="3" id="KW-0238">DNA-binding</keyword>
<evidence type="ECO:0000256" key="4">
    <source>
        <dbReference type="ARBA" id="ARBA00023163"/>
    </source>
</evidence>
<dbReference type="SUPFAM" id="SSF53850">
    <property type="entry name" value="Periplasmic binding protein-like II"/>
    <property type="match status" value="1"/>
</dbReference>
<dbReference type="FunFam" id="1.10.10.10:FF:000001">
    <property type="entry name" value="LysR family transcriptional regulator"/>
    <property type="match status" value="1"/>
</dbReference>
<dbReference type="PANTHER" id="PTHR30537">
    <property type="entry name" value="HTH-TYPE TRANSCRIPTIONAL REGULATOR"/>
    <property type="match status" value="1"/>
</dbReference>
<organism evidence="6 7">
    <name type="scientific">Diaphorobacter ruginosibacter</name>
    <dbReference type="NCBI Taxonomy" id="1715720"/>
    <lineage>
        <taxon>Bacteria</taxon>
        <taxon>Pseudomonadati</taxon>
        <taxon>Pseudomonadota</taxon>
        <taxon>Betaproteobacteria</taxon>
        <taxon>Burkholderiales</taxon>
        <taxon>Comamonadaceae</taxon>
        <taxon>Diaphorobacter</taxon>
    </lineage>
</organism>
<dbReference type="Gene3D" id="3.40.190.290">
    <property type="match status" value="1"/>
</dbReference>
<evidence type="ECO:0000256" key="2">
    <source>
        <dbReference type="ARBA" id="ARBA00023015"/>
    </source>
</evidence>
<evidence type="ECO:0000259" key="5">
    <source>
        <dbReference type="PROSITE" id="PS50931"/>
    </source>
</evidence>
<dbReference type="PROSITE" id="PS50931">
    <property type="entry name" value="HTH_LYSR"/>
    <property type="match status" value="1"/>
</dbReference>
<dbReference type="InterPro" id="IPR058163">
    <property type="entry name" value="LysR-type_TF_proteobact-type"/>
</dbReference>
<dbReference type="InterPro" id="IPR005119">
    <property type="entry name" value="LysR_subst-bd"/>
</dbReference>
<dbReference type="InterPro" id="IPR000847">
    <property type="entry name" value="LysR_HTH_N"/>
</dbReference>
<dbReference type="EMBL" id="CP060714">
    <property type="protein sequence ID" value="QNN59488.1"/>
    <property type="molecule type" value="Genomic_DNA"/>
</dbReference>